<keyword evidence="2" id="KW-0614">Plasmid</keyword>
<dbReference type="Gene3D" id="3.90.550.10">
    <property type="entry name" value="Spore Coat Polysaccharide Biosynthesis Protein SpsA, Chain A"/>
    <property type="match status" value="1"/>
</dbReference>
<dbReference type="PANTHER" id="PTHR43179">
    <property type="entry name" value="RHAMNOSYLTRANSFERASE WBBL"/>
    <property type="match status" value="1"/>
</dbReference>
<proteinExistence type="predicted"/>
<dbReference type="EMBL" id="CP126748">
    <property type="protein sequence ID" value="WMB14004.1"/>
    <property type="molecule type" value="Genomic_DNA"/>
</dbReference>
<sequence length="673" mass="76623">MHSDSHWQPLLLPDSSSFHAGWLFIQGIIRSRQGRGETRLRWLCNHGLWHQQILPVSRRGTLHELVYLPTGARQIALQASSNGADCQFELTRLCMVSRVQSIWRRLRRVWPFYRSLSAQKRQRLGLSWHLWLTDLSQAYQLVGRLRDDRPLHDYEHWLASFDILHPGDHQMITRLLTRWEDLPHICLHLVGAGDEHARGQTLASIQALLYPEDHITLNEHFEAGNKSNRPVGEWQWAIPVGAVLAPAALFWVAHQLRLTPNVKWIYGDDDVLAEDGKRHSPNLKSAWNETLLHSQNYIGWCALWQQQGSGIVPFDWSACHQRWLQLAQLYDAPSIAHIPALLMHLPAICIHQNDYASIQGQESCVPAGVTLEPAAHGICRWRWPLPAQLPLVSVIIPTRNGLAHLRPCIESLVHRTCYPNLEIIVVDNQSDDVETQAYFSHISQIYKVRILPFDQPFNYSAINNVAVNAAKGELICLLNNDTEVITPGWLEEMVSHLLRPGIGAVGAKLYYGDGRVQHGGDAVGPGGCADHLHCGLPSGASGYQRRAVSTQELSAVTAACLLTYRNLYQAVGGLDEINLPVAFNDVDYCLRIREAGWRIVWTPFAELYHHESVSRGKDVSLEQQVRAKRELDYMRTRWKKRLEVDPYYNPNLNYDRPDFSLSRSPRVSLPWMK</sequence>
<feature type="domain" description="Glycosyltransferase 2-like" evidence="1">
    <location>
        <begin position="393"/>
        <end position="514"/>
    </location>
</feature>
<reference evidence="2" key="1">
    <citation type="journal article" date="2023" name="J. Antimicrob. Chemother.">
        <title>Emergence of OXA-48-producing Enterobacter hormaechei in a Swiss companion animal clinic and their genetic relationship to clinical human isolates.</title>
        <authorList>
            <person name="Dona V."/>
            <person name="Nordmann P."/>
            <person name="Kittl S."/>
            <person name="Schuller S."/>
            <person name="Bouvier M."/>
            <person name="Poirel L."/>
            <person name="Endimiani A."/>
            <person name="Perreten V."/>
        </authorList>
    </citation>
    <scope>NUCLEOTIDE SEQUENCE</scope>
    <source>
        <strain evidence="2">Ehh_25</strain>
    </source>
</reference>
<name>A0AAX3Z9X8_9ENTR</name>
<evidence type="ECO:0000259" key="1">
    <source>
        <dbReference type="Pfam" id="PF00535"/>
    </source>
</evidence>
<dbReference type="RefSeq" id="WP_306675722.1">
    <property type="nucleotide sequence ID" value="NZ_CP126748.1"/>
</dbReference>
<gene>
    <name evidence="2" type="ORF">QPR60_24895</name>
</gene>
<evidence type="ECO:0000313" key="2">
    <source>
        <dbReference type="EMBL" id="WMB14004.1"/>
    </source>
</evidence>
<geneLocation type="plasmid" evidence="2 3">
    <name>pEh25_3</name>
</geneLocation>
<protein>
    <submittedName>
        <fullName evidence="2">Glycosyltransferase family 2 protein</fullName>
    </submittedName>
</protein>
<evidence type="ECO:0000313" key="3">
    <source>
        <dbReference type="Proteomes" id="UP001229386"/>
    </source>
</evidence>
<dbReference type="SUPFAM" id="SSF53448">
    <property type="entry name" value="Nucleotide-diphospho-sugar transferases"/>
    <property type="match status" value="1"/>
</dbReference>
<dbReference type="InterPro" id="IPR029044">
    <property type="entry name" value="Nucleotide-diphossugar_trans"/>
</dbReference>
<organism evidence="2 3">
    <name type="scientific">Enterobacter hormaechei</name>
    <dbReference type="NCBI Taxonomy" id="158836"/>
    <lineage>
        <taxon>Bacteria</taxon>
        <taxon>Pseudomonadati</taxon>
        <taxon>Pseudomonadota</taxon>
        <taxon>Gammaproteobacteria</taxon>
        <taxon>Enterobacterales</taxon>
        <taxon>Enterobacteriaceae</taxon>
        <taxon>Enterobacter</taxon>
        <taxon>Enterobacter cloacae complex</taxon>
    </lineage>
</organism>
<dbReference type="AlphaFoldDB" id="A0AAX3Z9X8"/>
<dbReference type="Proteomes" id="UP001229386">
    <property type="component" value="Plasmid pEh25_3"/>
</dbReference>
<dbReference type="Pfam" id="PF00535">
    <property type="entry name" value="Glycos_transf_2"/>
    <property type="match status" value="1"/>
</dbReference>
<dbReference type="PANTHER" id="PTHR43179:SF7">
    <property type="entry name" value="RHAMNOSYLTRANSFERASE WBBL"/>
    <property type="match status" value="1"/>
</dbReference>
<dbReference type="CDD" id="cd04186">
    <property type="entry name" value="GT_2_like_c"/>
    <property type="match status" value="1"/>
</dbReference>
<accession>A0AAX3Z9X8</accession>
<dbReference type="InterPro" id="IPR001173">
    <property type="entry name" value="Glyco_trans_2-like"/>
</dbReference>